<sequence>MGDSFLDRPDGRLAYDVSGEGPLVVLMPGLGDVRSTYRFLAPALVAAGYRVATVDLRGHGASDTTFASYDDVAAGGDLIALVRHLGGGPVTLVGSSMAAGAAVWAAAEEPHLVSGTVLLGPYVRNPPASWTARLVTGLVLRKPWGIAATGAFIASLHKGTRPPDLAEHVARIKASLRRPGAWQAFRRTAATSHEPVTPRLSEVTAPALIVMGERDPDFADPRAEAEFVAGALGGPATVTMVPDAGHYPHSQRPDLVAPAVIGHLGAVAAG</sequence>
<dbReference type="EMBL" id="PYGE01000004">
    <property type="protein sequence ID" value="PSL05258.1"/>
    <property type="molecule type" value="Genomic_DNA"/>
</dbReference>
<dbReference type="PANTHER" id="PTHR46438">
    <property type="entry name" value="ALPHA/BETA-HYDROLASES SUPERFAMILY PROTEIN"/>
    <property type="match status" value="1"/>
</dbReference>
<gene>
    <name evidence="2" type="ORF">CLV30_104124</name>
</gene>
<dbReference type="Gene3D" id="3.40.50.1820">
    <property type="entry name" value="alpha/beta hydrolase"/>
    <property type="match status" value="1"/>
</dbReference>
<evidence type="ECO:0000259" key="1">
    <source>
        <dbReference type="Pfam" id="PF12697"/>
    </source>
</evidence>
<proteinExistence type="predicted"/>
<dbReference type="SUPFAM" id="SSF53474">
    <property type="entry name" value="alpha/beta-Hydrolases"/>
    <property type="match status" value="1"/>
</dbReference>
<feature type="domain" description="AB hydrolase-1" evidence="1">
    <location>
        <begin position="24"/>
        <end position="258"/>
    </location>
</feature>
<protein>
    <submittedName>
        <fullName evidence="2">Alpha-beta hydrolase superfamily lysophospholipase</fullName>
    </submittedName>
</protein>
<accession>A0A2P8E741</accession>
<dbReference type="PRINTS" id="PR00412">
    <property type="entry name" value="EPOXHYDRLASE"/>
</dbReference>
<keyword evidence="2" id="KW-0378">Hydrolase</keyword>
<dbReference type="Pfam" id="PF12697">
    <property type="entry name" value="Abhydrolase_6"/>
    <property type="match status" value="1"/>
</dbReference>
<name>A0A2P8E741_9ACTN</name>
<evidence type="ECO:0000313" key="2">
    <source>
        <dbReference type="EMBL" id="PSL05258.1"/>
    </source>
</evidence>
<comment type="caution">
    <text evidence="2">The sequence shown here is derived from an EMBL/GenBank/DDBJ whole genome shotgun (WGS) entry which is preliminary data.</text>
</comment>
<dbReference type="InterPro" id="IPR000073">
    <property type="entry name" value="AB_hydrolase_1"/>
</dbReference>
<evidence type="ECO:0000313" key="3">
    <source>
        <dbReference type="Proteomes" id="UP000243528"/>
    </source>
</evidence>
<dbReference type="InterPro" id="IPR029058">
    <property type="entry name" value="AB_hydrolase_fold"/>
</dbReference>
<reference evidence="2 3" key="1">
    <citation type="submission" date="2018-03" db="EMBL/GenBank/DDBJ databases">
        <title>Genomic Encyclopedia of Archaeal and Bacterial Type Strains, Phase II (KMG-II): from individual species to whole genera.</title>
        <authorList>
            <person name="Goeker M."/>
        </authorList>
    </citation>
    <scope>NUCLEOTIDE SEQUENCE [LARGE SCALE GENOMIC DNA]</scope>
    <source>
        <strain evidence="2 3">DSM 45211</strain>
    </source>
</reference>
<dbReference type="OrthoDB" id="3771266at2"/>
<dbReference type="Proteomes" id="UP000243528">
    <property type="component" value="Unassembled WGS sequence"/>
</dbReference>
<dbReference type="InterPro" id="IPR000639">
    <property type="entry name" value="Epox_hydrolase-like"/>
</dbReference>
<dbReference type="GO" id="GO:0016787">
    <property type="term" value="F:hydrolase activity"/>
    <property type="evidence" value="ECO:0007669"/>
    <property type="project" value="UniProtKB-KW"/>
</dbReference>
<dbReference type="AlphaFoldDB" id="A0A2P8E741"/>
<dbReference type="RefSeq" id="WP_106536514.1">
    <property type="nucleotide sequence ID" value="NZ_ML142899.1"/>
</dbReference>
<keyword evidence="3" id="KW-1185">Reference proteome</keyword>
<organism evidence="2 3">
    <name type="scientific">Haloactinopolyspora alba</name>
    <dbReference type="NCBI Taxonomy" id="648780"/>
    <lineage>
        <taxon>Bacteria</taxon>
        <taxon>Bacillati</taxon>
        <taxon>Actinomycetota</taxon>
        <taxon>Actinomycetes</taxon>
        <taxon>Jiangellales</taxon>
        <taxon>Jiangellaceae</taxon>
        <taxon>Haloactinopolyspora</taxon>
    </lineage>
</organism>